<proteinExistence type="predicted"/>
<dbReference type="Proteomes" id="UP000032434">
    <property type="component" value="Chromosome 1"/>
</dbReference>
<name>A0A061A9U1_9MOLU</name>
<organism evidence="1 2">
    <name type="scientific">Acholeplasma oculi</name>
    <dbReference type="NCBI Taxonomy" id="35623"/>
    <lineage>
        <taxon>Bacteria</taxon>
        <taxon>Bacillati</taxon>
        <taxon>Mycoplasmatota</taxon>
        <taxon>Mollicutes</taxon>
        <taxon>Acholeplasmatales</taxon>
        <taxon>Acholeplasmataceae</taxon>
        <taxon>Acholeplasma</taxon>
    </lineage>
</organism>
<dbReference type="HOGENOM" id="CLU_1340809_0_0_14"/>
<gene>
    <name evidence="1" type="ORF">Aocu_05650</name>
</gene>
<sequence length="204" mass="24399">MFYYKATHKYKLIDHIEKKDIGIYSSLENAKKAIKELELKDGFIDTKNGFFVKKFFSFVKPKLLDKTFWVDGFDTYVWVENITKKIICDVSYSIMEHFSFLVKDYGFKFDKVELGDMKDENGKLWFYGPFNCYSFYNENICINFMNLVQRQDWYITITKEFSNNQTYISKGQQIDSKYYYNWELLASVIKNDIEVNNEVFGNSI</sequence>
<evidence type="ECO:0000313" key="2">
    <source>
        <dbReference type="Proteomes" id="UP000032434"/>
    </source>
</evidence>
<protein>
    <submittedName>
        <fullName evidence="1">Uncharacterized protein</fullName>
    </submittedName>
</protein>
<dbReference type="RefSeq" id="WP_045749164.1">
    <property type="nucleotide sequence ID" value="NZ_FUZK01000003.1"/>
</dbReference>
<dbReference type="InParanoid" id="A0A061A9U1"/>
<dbReference type="OrthoDB" id="10014088at2"/>
<evidence type="ECO:0000313" key="1">
    <source>
        <dbReference type="EMBL" id="CDR30638.1"/>
    </source>
</evidence>
<dbReference type="AlphaFoldDB" id="A0A061A9U1"/>
<keyword evidence="2" id="KW-1185">Reference proteome</keyword>
<reference evidence="2" key="1">
    <citation type="submission" date="2014-05" db="EMBL/GenBank/DDBJ databases">
        <authorList>
            <person name="Kube M."/>
        </authorList>
    </citation>
    <scope>NUCLEOTIDE SEQUENCE [LARGE SCALE GENOMIC DNA]</scope>
</reference>
<dbReference type="EMBL" id="LK028559">
    <property type="protein sequence ID" value="CDR30638.1"/>
    <property type="molecule type" value="Genomic_DNA"/>
</dbReference>
<dbReference type="KEGG" id="aoc:Aocu_05650"/>
<accession>A0A061A9U1</accession>
<dbReference type="PATRIC" id="fig|35623.3.peg.566"/>